<keyword evidence="2" id="KW-1185">Reference proteome</keyword>
<accession>A0A7C9TMK9</accession>
<sequence>MNPVLKQVSGLQARSAQMPISLRPLKWLTAAALAAVALGAQAETAYRLKLMVSPPGTSSADGLGVNSSGTVAGRAFSTEYNAIRWVEGQPQALDRYAVPYGLNDVGDVVGQLSSQGMVWHADGRRTPLRSPDGDDAASVATAIAPSGMTAGLALVADQWQAVRWDPTGAVSLLKGLCEGCTSFAYGIASGGWTVGQVHRSAGFDPFPRAALWRGRQLTDLGALHPDDGTLARGVNAQGVAVGYRATGWAMDHLYAMRWQDGQATTLPTLADDPNSRCEAFAVNDHGDIVGYCTAPDFQRRAVLWRRAGGIRDLNTQLPQRLRDAGWRLSTATALSQNGYITGEARNTRTGETRAYRLERLR</sequence>
<evidence type="ECO:0000313" key="2">
    <source>
        <dbReference type="Proteomes" id="UP000484255"/>
    </source>
</evidence>
<name>A0A7C9TMK9_9BURK</name>
<evidence type="ECO:0008006" key="3">
    <source>
        <dbReference type="Google" id="ProtNLM"/>
    </source>
</evidence>
<dbReference type="EMBL" id="JAAGOH010000032">
    <property type="protein sequence ID" value="NDY93304.1"/>
    <property type="molecule type" value="Genomic_DNA"/>
</dbReference>
<protein>
    <recommendedName>
        <fullName evidence="3">HAF repeat-containing protein</fullName>
    </recommendedName>
</protein>
<gene>
    <name evidence="1" type="ORF">G3A44_19095</name>
</gene>
<reference evidence="1 2" key="1">
    <citation type="submission" date="2020-02" db="EMBL/GenBank/DDBJ databases">
        <title>Ideonella bacterium strain TBM-1.</title>
        <authorList>
            <person name="Chen W.-M."/>
        </authorList>
    </citation>
    <scope>NUCLEOTIDE SEQUENCE [LARGE SCALE GENOMIC DNA]</scope>
    <source>
        <strain evidence="1 2">TBM-1</strain>
    </source>
</reference>
<evidence type="ECO:0000313" key="1">
    <source>
        <dbReference type="EMBL" id="NDY93304.1"/>
    </source>
</evidence>
<dbReference type="Proteomes" id="UP000484255">
    <property type="component" value="Unassembled WGS sequence"/>
</dbReference>
<dbReference type="RefSeq" id="WP_163459346.1">
    <property type="nucleotide sequence ID" value="NZ_JAAGOH010000032.1"/>
</dbReference>
<organism evidence="1 2">
    <name type="scientific">Ideonella livida</name>
    <dbReference type="NCBI Taxonomy" id="2707176"/>
    <lineage>
        <taxon>Bacteria</taxon>
        <taxon>Pseudomonadati</taxon>
        <taxon>Pseudomonadota</taxon>
        <taxon>Betaproteobacteria</taxon>
        <taxon>Burkholderiales</taxon>
        <taxon>Sphaerotilaceae</taxon>
        <taxon>Ideonella</taxon>
    </lineage>
</organism>
<proteinExistence type="predicted"/>
<comment type="caution">
    <text evidence="1">The sequence shown here is derived from an EMBL/GenBank/DDBJ whole genome shotgun (WGS) entry which is preliminary data.</text>
</comment>
<dbReference type="AlphaFoldDB" id="A0A7C9TMK9"/>